<dbReference type="InterPro" id="IPR002125">
    <property type="entry name" value="CMP_dCMP_dom"/>
</dbReference>
<name>A0A381W7Y0_9ZZZZ</name>
<dbReference type="InterPro" id="IPR016193">
    <property type="entry name" value="Cytidine_deaminase-like"/>
</dbReference>
<keyword evidence="3" id="KW-0378">Hydrolase</keyword>
<protein>
    <recommendedName>
        <fullName evidence="6">CMP/dCMP-type deaminase domain-containing protein</fullName>
    </recommendedName>
</protein>
<keyword evidence="2" id="KW-0479">Metal-binding</keyword>
<dbReference type="Gene3D" id="3.40.140.10">
    <property type="entry name" value="Cytidine Deaminase, domain 2"/>
    <property type="match status" value="1"/>
</dbReference>
<evidence type="ECO:0000256" key="5">
    <source>
        <dbReference type="SAM" id="MobiDB-lite"/>
    </source>
</evidence>
<dbReference type="PANTHER" id="PTHR11644">
    <property type="entry name" value="CYTIDINE DEAMINASE"/>
    <property type="match status" value="1"/>
</dbReference>
<proteinExistence type="inferred from homology"/>
<dbReference type="Pfam" id="PF00383">
    <property type="entry name" value="dCMP_cyt_deam_1"/>
    <property type="match status" value="1"/>
</dbReference>
<evidence type="ECO:0000256" key="2">
    <source>
        <dbReference type="ARBA" id="ARBA00022723"/>
    </source>
</evidence>
<evidence type="ECO:0000259" key="6">
    <source>
        <dbReference type="PROSITE" id="PS51747"/>
    </source>
</evidence>
<dbReference type="PROSITE" id="PS00903">
    <property type="entry name" value="CYT_DCMP_DEAMINASES_1"/>
    <property type="match status" value="1"/>
</dbReference>
<dbReference type="AlphaFoldDB" id="A0A381W7Y0"/>
<dbReference type="GO" id="GO:0072527">
    <property type="term" value="P:pyrimidine-containing compound metabolic process"/>
    <property type="evidence" value="ECO:0007669"/>
    <property type="project" value="UniProtKB-ARBA"/>
</dbReference>
<dbReference type="PANTHER" id="PTHR11644:SF2">
    <property type="entry name" value="CYTIDINE DEAMINASE"/>
    <property type="match status" value="1"/>
</dbReference>
<evidence type="ECO:0000256" key="1">
    <source>
        <dbReference type="ARBA" id="ARBA00006576"/>
    </source>
</evidence>
<accession>A0A381W7Y0</accession>
<dbReference type="NCBIfam" id="NF004064">
    <property type="entry name" value="PRK05578.1"/>
    <property type="match status" value="1"/>
</dbReference>
<dbReference type="SUPFAM" id="SSF53927">
    <property type="entry name" value="Cytidine deaminase-like"/>
    <property type="match status" value="1"/>
</dbReference>
<feature type="domain" description="CMP/dCMP-type deaminase" evidence="6">
    <location>
        <begin position="1"/>
        <end position="97"/>
    </location>
</feature>
<dbReference type="EMBL" id="UINC01010976">
    <property type="protein sequence ID" value="SVA48624.1"/>
    <property type="molecule type" value="Genomic_DNA"/>
</dbReference>
<keyword evidence="4" id="KW-0862">Zinc</keyword>
<dbReference type="GO" id="GO:0008270">
    <property type="term" value="F:zinc ion binding"/>
    <property type="evidence" value="ECO:0007669"/>
    <property type="project" value="InterPro"/>
</dbReference>
<dbReference type="GO" id="GO:0005829">
    <property type="term" value="C:cytosol"/>
    <property type="evidence" value="ECO:0007669"/>
    <property type="project" value="TreeGrafter"/>
</dbReference>
<dbReference type="GO" id="GO:0055086">
    <property type="term" value="P:nucleobase-containing small molecule metabolic process"/>
    <property type="evidence" value="ECO:0007669"/>
    <property type="project" value="UniProtKB-ARBA"/>
</dbReference>
<evidence type="ECO:0000256" key="3">
    <source>
        <dbReference type="ARBA" id="ARBA00022801"/>
    </source>
</evidence>
<feature type="compositionally biased region" description="Polar residues" evidence="5">
    <location>
        <begin position="74"/>
        <end position="86"/>
    </location>
</feature>
<organism evidence="7">
    <name type="scientific">marine metagenome</name>
    <dbReference type="NCBI Taxonomy" id="408172"/>
    <lineage>
        <taxon>unclassified sequences</taxon>
        <taxon>metagenomes</taxon>
        <taxon>ecological metagenomes</taxon>
    </lineage>
</organism>
<dbReference type="GO" id="GO:0042802">
    <property type="term" value="F:identical protein binding"/>
    <property type="evidence" value="ECO:0007669"/>
    <property type="project" value="UniProtKB-ARBA"/>
</dbReference>
<dbReference type="InterPro" id="IPR016192">
    <property type="entry name" value="APOBEC/CMP_deaminase_Zn-bd"/>
</dbReference>
<evidence type="ECO:0000313" key="7">
    <source>
        <dbReference type="EMBL" id="SVA48624.1"/>
    </source>
</evidence>
<reference evidence="7" key="1">
    <citation type="submission" date="2018-05" db="EMBL/GenBank/DDBJ databases">
        <authorList>
            <person name="Lanie J.A."/>
            <person name="Ng W.-L."/>
            <person name="Kazmierczak K.M."/>
            <person name="Andrzejewski T.M."/>
            <person name="Davidsen T.M."/>
            <person name="Wayne K.J."/>
            <person name="Tettelin H."/>
            <person name="Glass J.I."/>
            <person name="Rusch D."/>
            <person name="Podicherti R."/>
            <person name="Tsui H.-C.T."/>
            <person name="Winkler M.E."/>
        </authorList>
    </citation>
    <scope>NUCLEOTIDE SEQUENCE</scope>
</reference>
<dbReference type="InterPro" id="IPR050202">
    <property type="entry name" value="Cyt/Deoxycyt_deaminase"/>
</dbReference>
<evidence type="ECO:0000256" key="4">
    <source>
        <dbReference type="ARBA" id="ARBA00022833"/>
    </source>
</evidence>
<gene>
    <name evidence="7" type="ORF">METZ01_LOCUS101478</name>
</gene>
<dbReference type="GO" id="GO:0004126">
    <property type="term" value="F:cytidine deaminase activity"/>
    <property type="evidence" value="ECO:0007669"/>
    <property type="project" value="TreeGrafter"/>
</dbReference>
<comment type="similarity">
    <text evidence="1">Belongs to the cytidine and deoxycytidylate deaminase family.</text>
</comment>
<dbReference type="PROSITE" id="PS51747">
    <property type="entry name" value="CYT_DCMP_DEAMINASES_2"/>
    <property type="match status" value="1"/>
</dbReference>
<sequence>MTDEGEIISGANVESASYGLSCCAERVALFKALTDGHHIFQALAIASPGGAAPCGACRQLIVEYTKDTEILLIDSNSPENPKSTRISELLPDAFTGEDL</sequence>
<dbReference type="CDD" id="cd01283">
    <property type="entry name" value="cytidine_deaminase"/>
    <property type="match status" value="1"/>
</dbReference>
<feature type="region of interest" description="Disordered" evidence="5">
    <location>
        <begin position="74"/>
        <end position="99"/>
    </location>
</feature>